<dbReference type="PROSITE" id="PS50862">
    <property type="entry name" value="AA_TRNA_LIGASE_II"/>
    <property type="match status" value="1"/>
</dbReference>
<dbReference type="SUPFAM" id="SSF52954">
    <property type="entry name" value="Class II aaRS ABD-related"/>
    <property type="match status" value="1"/>
</dbReference>
<name>A0A9W4WRM9_9GLOM</name>
<dbReference type="GO" id="GO:0004820">
    <property type="term" value="F:glycine-tRNA ligase activity"/>
    <property type="evidence" value="ECO:0007669"/>
    <property type="project" value="TreeGrafter"/>
</dbReference>
<dbReference type="GO" id="GO:0005524">
    <property type="term" value="F:ATP binding"/>
    <property type="evidence" value="ECO:0007669"/>
    <property type="project" value="UniProtKB-KW"/>
</dbReference>
<organism evidence="7 8">
    <name type="scientific">Funneliformis geosporum</name>
    <dbReference type="NCBI Taxonomy" id="1117311"/>
    <lineage>
        <taxon>Eukaryota</taxon>
        <taxon>Fungi</taxon>
        <taxon>Fungi incertae sedis</taxon>
        <taxon>Mucoromycota</taxon>
        <taxon>Glomeromycotina</taxon>
        <taxon>Glomeromycetes</taxon>
        <taxon>Glomerales</taxon>
        <taxon>Glomeraceae</taxon>
        <taxon>Funneliformis</taxon>
    </lineage>
</organism>
<protein>
    <submittedName>
        <fullName evidence="7">20004_t:CDS:1</fullName>
    </submittedName>
</protein>
<dbReference type="InterPro" id="IPR002314">
    <property type="entry name" value="aa-tRNA-synt_IIb"/>
</dbReference>
<dbReference type="Pfam" id="PF03129">
    <property type="entry name" value="HGTP_anticodon"/>
    <property type="match status" value="1"/>
</dbReference>
<evidence type="ECO:0000259" key="6">
    <source>
        <dbReference type="PROSITE" id="PS50862"/>
    </source>
</evidence>
<accession>A0A9W4WRM9</accession>
<feature type="region of interest" description="Disordered" evidence="5">
    <location>
        <begin position="203"/>
        <end position="316"/>
    </location>
</feature>
<comment type="caution">
    <text evidence="7">The sequence shown here is derived from an EMBL/GenBank/DDBJ whole genome shotgun (WGS) entry which is preliminary data.</text>
</comment>
<feature type="compositionally biased region" description="Polar residues" evidence="5">
    <location>
        <begin position="205"/>
        <end position="214"/>
    </location>
</feature>
<dbReference type="GO" id="GO:0005737">
    <property type="term" value="C:cytoplasm"/>
    <property type="evidence" value="ECO:0007669"/>
    <property type="project" value="TreeGrafter"/>
</dbReference>
<dbReference type="InterPro" id="IPR006195">
    <property type="entry name" value="aa-tRNA-synth_II"/>
</dbReference>
<dbReference type="SUPFAM" id="SSF55681">
    <property type="entry name" value="Class II aaRS and biotin synthetases"/>
    <property type="match status" value="1"/>
</dbReference>
<dbReference type="InterPro" id="IPR045864">
    <property type="entry name" value="aa-tRNA-synth_II/BPL/LPL"/>
</dbReference>
<dbReference type="PRINTS" id="PR01043">
    <property type="entry name" value="TRNASYNTHGLY"/>
</dbReference>
<feature type="compositionally biased region" description="Basic and acidic residues" evidence="5">
    <location>
        <begin position="276"/>
        <end position="291"/>
    </location>
</feature>
<dbReference type="InterPro" id="IPR004154">
    <property type="entry name" value="Anticodon-bd"/>
</dbReference>
<evidence type="ECO:0000256" key="5">
    <source>
        <dbReference type="SAM" id="MobiDB-lite"/>
    </source>
</evidence>
<dbReference type="Proteomes" id="UP001153678">
    <property type="component" value="Unassembled WGS sequence"/>
</dbReference>
<keyword evidence="2" id="KW-0547">Nucleotide-binding</keyword>
<dbReference type="EMBL" id="CAMKVN010002535">
    <property type="protein sequence ID" value="CAI2181524.1"/>
    <property type="molecule type" value="Genomic_DNA"/>
</dbReference>
<evidence type="ECO:0000256" key="3">
    <source>
        <dbReference type="ARBA" id="ARBA00022840"/>
    </source>
</evidence>
<evidence type="ECO:0000256" key="1">
    <source>
        <dbReference type="ARBA" id="ARBA00022598"/>
    </source>
</evidence>
<keyword evidence="8" id="KW-1185">Reference proteome</keyword>
<dbReference type="PANTHER" id="PTHR10745:SF8">
    <property type="entry name" value="DNA POLYMERASE SUBUNIT GAMMA-2, MITOCHONDRIAL"/>
    <property type="match status" value="1"/>
</dbReference>
<dbReference type="Gene3D" id="3.30.930.10">
    <property type="entry name" value="Bira Bifunctional Protein, Domain 2"/>
    <property type="match status" value="2"/>
</dbReference>
<feature type="compositionally biased region" description="Basic and acidic residues" evidence="5">
    <location>
        <begin position="230"/>
        <end position="262"/>
    </location>
</feature>
<dbReference type="OrthoDB" id="57698at2759"/>
<feature type="compositionally biased region" description="Polar residues" evidence="5">
    <location>
        <begin position="263"/>
        <end position="275"/>
    </location>
</feature>
<feature type="domain" description="Aminoacyl-transfer RNA synthetases class-II family profile" evidence="6">
    <location>
        <begin position="540"/>
        <end position="721"/>
    </location>
</feature>
<evidence type="ECO:0000256" key="4">
    <source>
        <dbReference type="ARBA" id="ARBA00023146"/>
    </source>
</evidence>
<keyword evidence="4" id="KW-0030">Aminoacyl-tRNA synthetase</keyword>
<keyword evidence="1" id="KW-0436">Ligase</keyword>
<evidence type="ECO:0000256" key="2">
    <source>
        <dbReference type="ARBA" id="ARBA00022741"/>
    </source>
</evidence>
<dbReference type="PANTHER" id="PTHR10745">
    <property type="entry name" value="GLYCYL-TRNA SYNTHETASE/DNA POLYMERASE SUBUNIT GAMMA-2"/>
    <property type="match status" value="1"/>
</dbReference>
<reference evidence="7" key="1">
    <citation type="submission" date="2022-08" db="EMBL/GenBank/DDBJ databases">
        <authorList>
            <person name="Kallberg Y."/>
            <person name="Tangrot J."/>
            <person name="Rosling A."/>
        </authorList>
    </citation>
    <scope>NUCLEOTIDE SEQUENCE</scope>
    <source>
        <strain evidence="7">Wild A</strain>
    </source>
</reference>
<sequence>MTTIKINNWVKTDENDFTSTSVIKLESFNYKGELISGIKVEDKVIKGQFKKFIPVEIELNESEIEVKRSTSGDARDGIFKIKIEEKGLVENSYTPKVNSIKMPFNVSQLGDYNAYLEKGKLVIGSDGGSAIPKLKVVDENPEFPHPDKKQAASQGNDRQRVRKAITQAGEAKKKLFVFGYGNKSKEDFEDAVQALNDLIKIAKDGSSTNQSSPDQGKPGNDSGNNKKRKNENEDNNHSREPKRTKIEEEIKQNQAKSDEKNSNKLVNDLTNFNSKNEAEKKQSLADIERLKNQGGVYESQKEQVKEKKDEAAKSDPQGYGKMIAQIIRQKINEFKVEITKLGEKINTKLAQLENGEVTSDTEVRSIEEEISEEVSQEVANVETNNLLTQAQNLLKGASTYQSKKKEIEQTLSKLEIVSQNTNQSTKSSPFRSEVIIPVGLGLLMITESLNSISVKEKDLTTYLKHCGFILPNAEIYGGLANSPYNIGCDSQIITHPQVLEASEEYIRFLEKKDQDNYLVSDNCLKCGKNKFCSPRQFNLLLTTNLEITEGKENIVYLRPETCQGIFVNFPSIQRSTHRPLPFGIGQMGKSFRNEITLHHGIFRTREFEQMELEFFCQSEEIDLKNEELPHYAKKTQDLYFQYHFGWGELCSNSHRGNYDLSQHRQHSGKDFRINGIIPEVVESSFGVERLMLAILEDSYQKETIKNAQGEESEREVLKLSPLLAPYLVAVIPLEKSLREKSHQLYCELLKNPLFSVAYEETGNIGNRYRRQDAIGTYYCLTLDKQTLQDNTVTLRHLYMKNTDDNLSPNKKKEPGSDALIYLLLFMLVALLVGVSPTADEVIKLIQGNRNRRKTAKRILAGEMRGRTLTNQEKKEVEKELAMINEKWAENLQGFNMKEIEKENPTVLAKIYAGLYEQGKITTRLKYRTSVSRPLEELKKQEQIQKGKKVTELTPELINEYKKKSVFQQKDGTSKTIDYSQTLKIKFNGYSGFLTEKEKKNSSEGKEVFGLTTSDGVSFVSDQNHKVKLEKDTTNPVEGSIIPSEYYLVKTIGGRTYHDICFEECLETMAHELAHAIVGNIKGEYEGEEGGEKAEKEQQELAIGSIAVKPPSHWDE</sequence>
<feature type="region of interest" description="Disordered" evidence="5">
    <location>
        <begin position="138"/>
        <end position="162"/>
    </location>
</feature>
<keyword evidence="3" id="KW-0067">ATP-binding</keyword>
<dbReference type="InterPro" id="IPR027031">
    <property type="entry name" value="Gly-tRNA_synthase/POLG2"/>
</dbReference>
<feature type="compositionally biased region" description="Basic and acidic residues" evidence="5">
    <location>
        <begin position="299"/>
        <end position="313"/>
    </location>
</feature>
<dbReference type="InterPro" id="IPR036621">
    <property type="entry name" value="Anticodon-bd_dom_sf"/>
</dbReference>
<dbReference type="Pfam" id="PF00587">
    <property type="entry name" value="tRNA-synt_2b"/>
    <property type="match status" value="1"/>
</dbReference>
<dbReference type="Gene3D" id="3.40.50.800">
    <property type="entry name" value="Anticodon-binding domain"/>
    <property type="match status" value="1"/>
</dbReference>
<dbReference type="GO" id="GO:0006426">
    <property type="term" value="P:glycyl-tRNA aminoacylation"/>
    <property type="evidence" value="ECO:0007669"/>
    <property type="project" value="TreeGrafter"/>
</dbReference>
<evidence type="ECO:0000313" key="8">
    <source>
        <dbReference type="Proteomes" id="UP001153678"/>
    </source>
</evidence>
<evidence type="ECO:0000313" key="7">
    <source>
        <dbReference type="EMBL" id="CAI2181524.1"/>
    </source>
</evidence>
<gene>
    <name evidence="7" type="ORF">FWILDA_LOCUS10128</name>
</gene>
<dbReference type="AlphaFoldDB" id="A0A9W4WRM9"/>
<proteinExistence type="predicted"/>
<feature type="compositionally biased region" description="Basic and acidic residues" evidence="5">
    <location>
        <begin position="138"/>
        <end position="150"/>
    </location>
</feature>